<evidence type="ECO:0000313" key="11">
    <source>
        <dbReference type="EMBL" id="SEH71668.1"/>
    </source>
</evidence>
<dbReference type="InterPro" id="IPR003423">
    <property type="entry name" value="OMP_efflux"/>
</dbReference>
<keyword evidence="12" id="KW-1185">Reference proteome</keyword>
<evidence type="ECO:0000256" key="5">
    <source>
        <dbReference type="ARBA" id="ARBA00022692"/>
    </source>
</evidence>
<accession>A0A1H6KG53</accession>
<dbReference type="EMBL" id="FNXE01000010">
    <property type="protein sequence ID" value="SEH71668.1"/>
    <property type="molecule type" value="Genomic_DNA"/>
</dbReference>
<keyword evidence="6" id="KW-0472">Membrane</keyword>
<feature type="region of interest" description="Disordered" evidence="9">
    <location>
        <begin position="175"/>
        <end position="236"/>
    </location>
</feature>
<evidence type="ECO:0000256" key="9">
    <source>
        <dbReference type="SAM" id="MobiDB-lite"/>
    </source>
</evidence>
<keyword evidence="8" id="KW-0175">Coiled coil</keyword>
<feature type="coiled-coil region" evidence="8">
    <location>
        <begin position="241"/>
        <end position="275"/>
    </location>
</feature>
<evidence type="ECO:0000256" key="3">
    <source>
        <dbReference type="ARBA" id="ARBA00022448"/>
    </source>
</evidence>
<dbReference type="GO" id="GO:0015288">
    <property type="term" value="F:porin activity"/>
    <property type="evidence" value="ECO:0007669"/>
    <property type="project" value="TreeGrafter"/>
</dbReference>
<dbReference type="AlphaFoldDB" id="A0A1H6KG53"/>
<dbReference type="Gene3D" id="1.20.1600.10">
    <property type="entry name" value="Outer membrane efflux proteins (OEP)"/>
    <property type="match status" value="2"/>
</dbReference>
<dbReference type="PANTHER" id="PTHR30026">
    <property type="entry name" value="OUTER MEMBRANE PROTEIN TOLC"/>
    <property type="match status" value="1"/>
</dbReference>
<keyword evidence="10" id="KW-0732">Signal</keyword>
<dbReference type="RefSeq" id="WP_091097034.1">
    <property type="nucleotide sequence ID" value="NZ_FNXE01000010.1"/>
</dbReference>
<evidence type="ECO:0000256" key="10">
    <source>
        <dbReference type="SAM" id="SignalP"/>
    </source>
</evidence>
<comment type="subcellular location">
    <subcellularLocation>
        <location evidence="1">Cell outer membrane</location>
    </subcellularLocation>
</comment>
<dbReference type="Proteomes" id="UP000199634">
    <property type="component" value="Unassembled WGS sequence"/>
</dbReference>
<dbReference type="GO" id="GO:0015562">
    <property type="term" value="F:efflux transmembrane transporter activity"/>
    <property type="evidence" value="ECO:0007669"/>
    <property type="project" value="InterPro"/>
</dbReference>
<comment type="similarity">
    <text evidence="2">Belongs to the outer membrane factor (OMF) (TC 1.B.17) family.</text>
</comment>
<feature type="compositionally biased region" description="Gly residues" evidence="9">
    <location>
        <begin position="223"/>
        <end position="236"/>
    </location>
</feature>
<evidence type="ECO:0000256" key="6">
    <source>
        <dbReference type="ARBA" id="ARBA00023136"/>
    </source>
</evidence>
<feature type="signal peptide" evidence="10">
    <location>
        <begin position="1"/>
        <end position="26"/>
    </location>
</feature>
<protein>
    <submittedName>
        <fullName evidence="11">Outer membrane efflux protein</fullName>
    </submittedName>
</protein>
<dbReference type="Pfam" id="PF02321">
    <property type="entry name" value="OEP"/>
    <property type="match status" value="2"/>
</dbReference>
<reference evidence="11 12" key="1">
    <citation type="submission" date="2016-10" db="EMBL/GenBank/DDBJ databases">
        <authorList>
            <person name="de Groot N.N."/>
        </authorList>
    </citation>
    <scope>NUCLEOTIDE SEQUENCE [LARGE SCALE GENOMIC DNA]</scope>
    <source>
        <strain evidence="11 12">CGMCC 1.10825</strain>
    </source>
</reference>
<evidence type="ECO:0000256" key="4">
    <source>
        <dbReference type="ARBA" id="ARBA00022452"/>
    </source>
</evidence>
<feature type="chain" id="PRO_5011485445" evidence="10">
    <location>
        <begin position="27"/>
        <end position="488"/>
    </location>
</feature>
<proteinExistence type="inferred from homology"/>
<evidence type="ECO:0000256" key="1">
    <source>
        <dbReference type="ARBA" id="ARBA00004442"/>
    </source>
</evidence>
<gene>
    <name evidence="11" type="ORF">SAMN02927937_01034</name>
</gene>
<keyword evidence="5" id="KW-0812">Transmembrane</keyword>
<dbReference type="GO" id="GO:0009279">
    <property type="term" value="C:cell outer membrane"/>
    <property type="evidence" value="ECO:0007669"/>
    <property type="project" value="UniProtKB-SubCell"/>
</dbReference>
<organism evidence="11 12">
    <name type="scientific">Paenimyroides marinum</name>
    <dbReference type="NCBI Taxonomy" id="1159016"/>
    <lineage>
        <taxon>Bacteria</taxon>
        <taxon>Pseudomonadati</taxon>
        <taxon>Bacteroidota</taxon>
        <taxon>Flavobacteriia</taxon>
        <taxon>Flavobacteriales</taxon>
        <taxon>Flavobacteriaceae</taxon>
        <taxon>Paenimyroides</taxon>
    </lineage>
</organism>
<sequence>MKTNKINRYITVAVLTSLSIFSQALAQDYPTDSLSYYIQVAIENNPGVKSQKYAHEAYLEKIPQAGAYQDPELSMEAYTMPMEIIGGRSIGNVSLMQMFPWFGTRKAARTEATHMANMQDQQYREAINNLILQVSTQWYTMQKLNEQLKNNQENKVFLQQLEQLALRKFAAPSSTSQSSAAPVVSSNTPSSTTSSSTPSGMGGMSMGGGNSAPATNQNMSMPSGGGMGAMEGGSGSGMSEVLRIQLEIAEIENNIESLHAQIKAEKAKFNALLNREANEEVMLGQEIHKLNFLYSEEEALRVIETNNPMLEMITEEGLAFKAKAEMDRKMSYPMIGIGVEYMVVGKTNNSMLAMDGMNGKDMVMPMVSVSLPLFRKKYNAQQNESRLWRKSSEENFKNTFNTLKSEFYSLKSQLDDAQRAIELYEKQTTLAQTTYNLIVKEFVTGKSDLTNVIQVQRQLLDYQLRKAEALANYNTMVVSIKKLLADHK</sequence>
<dbReference type="STRING" id="1159016.SAMN02927937_01034"/>
<evidence type="ECO:0000256" key="7">
    <source>
        <dbReference type="ARBA" id="ARBA00023237"/>
    </source>
</evidence>
<evidence type="ECO:0000256" key="8">
    <source>
        <dbReference type="SAM" id="Coils"/>
    </source>
</evidence>
<dbReference type="PANTHER" id="PTHR30026:SF20">
    <property type="entry name" value="OUTER MEMBRANE PROTEIN TOLC"/>
    <property type="match status" value="1"/>
</dbReference>
<feature type="compositionally biased region" description="Low complexity" evidence="9">
    <location>
        <begin position="211"/>
        <end position="222"/>
    </location>
</feature>
<evidence type="ECO:0000256" key="2">
    <source>
        <dbReference type="ARBA" id="ARBA00007613"/>
    </source>
</evidence>
<keyword evidence="4" id="KW-1134">Transmembrane beta strand</keyword>
<feature type="compositionally biased region" description="Low complexity" evidence="9">
    <location>
        <begin position="175"/>
        <end position="199"/>
    </location>
</feature>
<feature type="compositionally biased region" description="Gly residues" evidence="9">
    <location>
        <begin position="200"/>
        <end position="210"/>
    </location>
</feature>
<keyword evidence="7" id="KW-0998">Cell outer membrane</keyword>
<name>A0A1H6KG53_9FLAO</name>
<keyword evidence="3" id="KW-0813">Transport</keyword>
<dbReference type="OrthoDB" id="1680428at2"/>
<dbReference type="GO" id="GO:1990281">
    <property type="term" value="C:efflux pump complex"/>
    <property type="evidence" value="ECO:0007669"/>
    <property type="project" value="TreeGrafter"/>
</dbReference>
<evidence type="ECO:0000313" key="12">
    <source>
        <dbReference type="Proteomes" id="UP000199634"/>
    </source>
</evidence>
<dbReference type="SUPFAM" id="SSF56954">
    <property type="entry name" value="Outer membrane efflux proteins (OEP)"/>
    <property type="match status" value="2"/>
</dbReference>
<dbReference type="InterPro" id="IPR051906">
    <property type="entry name" value="TolC-like"/>
</dbReference>